<proteinExistence type="predicted"/>
<name>M3A863_PSEFD</name>
<dbReference type="Proteomes" id="UP000016932">
    <property type="component" value="Unassembled WGS sequence"/>
</dbReference>
<protein>
    <submittedName>
        <fullName evidence="1">Uncharacterized protein</fullName>
    </submittedName>
</protein>
<organism evidence="1 2">
    <name type="scientific">Pseudocercospora fijiensis (strain CIRAD86)</name>
    <name type="common">Black leaf streak disease fungus</name>
    <name type="synonym">Mycosphaerella fijiensis</name>
    <dbReference type="NCBI Taxonomy" id="383855"/>
    <lineage>
        <taxon>Eukaryota</taxon>
        <taxon>Fungi</taxon>
        <taxon>Dikarya</taxon>
        <taxon>Ascomycota</taxon>
        <taxon>Pezizomycotina</taxon>
        <taxon>Dothideomycetes</taxon>
        <taxon>Dothideomycetidae</taxon>
        <taxon>Mycosphaerellales</taxon>
        <taxon>Mycosphaerellaceae</taxon>
        <taxon>Pseudocercospora</taxon>
    </lineage>
</organism>
<dbReference type="VEuPathDB" id="FungiDB:MYCFIDRAFT_183144"/>
<dbReference type="KEGG" id="pfj:MYCFIDRAFT_183144"/>
<dbReference type="HOGENOM" id="CLU_1441630_0_0_1"/>
<evidence type="ECO:0000313" key="2">
    <source>
        <dbReference type="Proteomes" id="UP000016932"/>
    </source>
</evidence>
<dbReference type="AlphaFoldDB" id="M3A863"/>
<evidence type="ECO:0000313" key="1">
    <source>
        <dbReference type="EMBL" id="EME80786.1"/>
    </source>
</evidence>
<keyword evidence="2" id="KW-1185">Reference proteome</keyword>
<dbReference type="EMBL" id="KB446560">
    <property type="protein sequence ID" value="EME80786.1"/>
    <property type="molecule type" value="Genomic_DNA"/>
</dbReference>
<gene>
    <name evidence="1" type="ORF">MYCFIDRAFT_183144</name>
</gene>
<sequence length="188" mass="21228">MEALGDTIHPRASATIVTRALLCILPIFVTVTPSLPIPNSPRKTHSLDLVSRHRGIVPHASAPQGPCSLDRFETSTSPAYALRALTSGHDTAKSSNIRPVLPIIRVEALRPKHSGQSSSARLSLRHEWGNFHALAVTLNVEWELSYVYPLERRDMLRIRFDLIHHCIAVREFEFLHMRKFPVRFSPIF</sequence>
<accession>M3A863</accession>
<dbReference type="GeneID" id="19334657"/>
<reference evidence="1 2" key="1">
    <citation type="journal article" date="2012" name="PLoS Pathog.">
        <title>Diverse lifestyles and strategies of plant pathogenesis encoded in the genomes of eighteen Dothideomycetes fungi.</title>
        <authorList>
            <person name="Ohm R.A."/>
            <person name="Feau N."/>
            <person name="Henrissat B."/>
            <person name="Schoch C.L."/>
            <person name="Horwitz B.A."/>
            <person name="Barry K.W."/>
            <person name="Condon B.J."/>
            <person name="Copeland A.C."/>
            <person name="Dhillon B."/>
            <person name="Glaser F."/>
            <person name="Hesse C.N."/>
            <person name="Kosti I."/>
            <person name="LaButti K."/>
            <person name="Lindquist E.A."/>
            <person name="Lucas S."/>
            <person name="Salamov A.A."/>
            <person name="Bradshaw R.E."/>
            <person name="Ciuffetti L."/>
            <person name="Hamelin R.C."/>
            <person name="Kema G.H.J."/>
            <person name="Lawrence C."/>
            <person name="Scott J.A."/>
            <person name="Spatafora J.W."/>
            <person name="Turgeon B.G."/>
            <person name="de Wit P.J.G.M."/>
            <person name="Zhong S."/>
            <person name="Goodwin S.B."/>
            <person name="Grigoriev I.V."/>
        </authorList>
    </citation>
    <scope>NUCLEOTIDE SEQUENCE [LARGE SCALE GENOMIC DNA]</scope>
    <source>
        <strain evidence="1 2">CIRAD86</strain>
    </source>
</reference>
<dbReference type="RefSeq" id="XP_007928167.1">
    <property type="nucleotide sequence ID" value="XM_007929976.1"/>
</dbReference>